<accession>A0A367KYH0</accession>
<feature type="transmembrane region" description="Helical" evidence="1">
    <location>
        <begin position="5"/>
        <end position="23"/>
    </location>
</feature>
<dbReference type="STRING" id="4846.A0A367KYH0"/>
<dbReference type="AlphaFoldDB" id="A0A367KYH0"/>
<evidence type="ECO:0000313" key="2">
    <source>
        <dbReference type="EMBL" id="RCI06932.1"/>
    </source>
</evidence>
<dbReference type="PANTHER" id="PTHR14256">
    <property type="entry name" value="NADH-UBIQUINONE OXIDOREDUCTASE MLRQ SUBUNIT"/>
    <property type="match status" value="1"/>
</dbReference>
<evidence type="ECO:0000313" key="3">
    <source>
        <dbReference type="Proteomes" id="UP000253551"/>
    </source>
</evidence>
<dbReference type="OrthoDB" id="5511684at2759"/>
<keyword evidence="3" id="KW-1185">Reference proteome</keyword>
<comment type="caution">
    <text evidence="2">The sequence shown here is derived from an EMBL/GenBank/DDBJ whole genome shotgun (WGS) entry which is preliminary data.</text>
</comment>
<protein>
    <submittedName>
        <fullName evidence="2">Uncharacterized protein</fullName>
    </submittedName>
</protein>
<reference evidence="2 3" key="1">
    <citation type="journal article" date="2018" name="G3 (Bethesda)">
        <title>Phylogenetic and Phylogenomic Definition of Rhizopus Species.</title>
        <authorList>
            <person name="Gryganskyi A.P."/>
            <person name="Golan J."/>
            <person name="Dolatabadi S."/>
            <person name="Mondo S."/>
            <person name="Robb S."/>
            <person name="Idnurm A."/>
            <person name="Muszewska A."/>
            <person name="Steczkiewicz K."/>
            <person name="Masonjones S."/>
            <person name="Liao H.L."/>
            <person name="Gajdeczka M.T."/>
            <person name="Anike F."/>
            <person name="Vuek A."/>
            <person name="Anishchenko I.M."/>
            <person name="Voigt K."/>
            <person name="de Hoog G.S."/>
            <person name="Smith M.E."/>
            <person name="Heitman J."/>
            <person name="Vilgalys R."/>
            <person name="Stajich J.E."/>
        </authorList>
    </citation>
    <scope>NUCLEOTIDE SEQUENCE [LARGE SCALE GENOMIC DNA]</scope>
    <source>
        <strain evidence="2 3">LSU 92-RS-03</strain>
    </source>
</reference>
<dbReference type="Pfam" id="PF06522">
    <property type="entry name" value="B12D"/>
    <property type="match status" value="1"/>
</dbReference>
<dbReference type="EMBL" id="PJQM01000061">
    <property type="protein sequence ID" value="RCI06932.1"/>
    <property type="molecule type" value="Genomic_DNA"/>
</dbReference>
<keyword evidence="1" id="KW-0472">Membrane</keyword>
<name>A0A367KYH0_RHIST</name>
<feature type="transmembrane region" description="Helical" evidence="1">
    <location>
        <begin position="35"/>
        <end position="54"/>
    </location>
</feature>
<dbReference type="InterPro" id="IPR010530">
    <property type="entry name" value="B12D"/>
</dbReference>
<dbReference type="PANTHER" id="PTHR14256:SF1">
    <property type="entry name" value="GEO09626P1"/>
    <property type="match status" value="1"/>
</dbReference>
<gene>
    <name evidence="2" type="ORF">CU098_013948</name>
</gene>
<evidence type="ECO:0000256" key="1">
    <source>
        <dbReference type="SAM" id="Phobius"/>
    </source>
</evidence>
<dbReference type="Proteomes" id="UP000253551">
    <property type="component" value="Unassembled WGS sequence"/>
</dbReference>
<keyword evidence="1" id="KW-0812">Transmembrane</keyword>
<keyword evidence="1" id="KW-1133">Transmembrane helix</keyword>
<organism evidence="2 3">
    <name type="scientific">Rhizopus stolonifer</name>
    <name type="common">Rhizopus nigricans</name>
    <dbReference type="NCBI Taxonomy" id="4846"/>
    <lineage>
        <taxon>Eukaryota</taxon>
        <taxon>Fungi</taxon>
        <taxon>Fungi incertae sedis</taxon>
        <taxon>Mucoromycota</taxon>
        <taxon>Mucoromycotina</taxon>
        <taxon>Mucoromycetes</taxon>
        <taxon>Mucorales</taxon>
        <taxon>Mucorineae</taxon>
        <taxon>Rhizopodaceae</taxon>
        <taxon>Rhizopus</taxon>
    </lineage>
</organism>
<sequence>MANRLLLFIVSYYYCYFKMGQFFQFLKKGFVEPEIYPLVGVLGVAFSAAAYMGLHQARAPDVVWDHKKNETPWQQVNQGDQVKLAAYNQKYDRKFVRKEW</sequence>
<proteinExistence type="predicted"/>